<accession>A0ABP8Y4F1</accession>
<reference evidence="2" key="1">
    <citation type="journal article" date="2019" name="Int. J. Syst. Evol. Microbiol.">
        <title>The Global Catalogue of Microorganisms (GCM) 10K type strain sequencing project: providing services to taxonomists for standard genome sequencing and annotation.</title>
        <authorList>
            <consortium name="The Broad Institute Genomics Platform"/>
            <consortium name="The Broad Institute Genome Sequencing Center for Infectious Disease"/>
            <person name="Wu L."/>
            <person name="Ma J."/>
        </authorList>
    </citation>
    <scope>NUCLEOTIDE SEQUENCE [LARGE SCALE GENOMIC DNA]</scope>
    <source>
        <strain evidence="2">JCM 18531</strain>
    </source>
</reference>
<proteinExistence type="predicted"/>
<dbReference type="InterPro" id="IPR009097">
    <property type="entry name" value="Cyclic_Pdiesterase"/>
</dbReference>
<dbReference type="Pfam" id="PF13563">
    <property type="entry name" value="2_5_RNA_ligase2"/>
    <property type="match status" value="1"/>
</dbReference>
<evidence type="ECO:0000313" key="2">
    <source>
        <dbReference type="Proteomes" id="UP001499974"/>
    </source>
</evidence>
<dbReference type="SUPFAM" id="SSF55144">
    <property type="entry name" value="LigT-like"/>
    <property type="match status" value="1"/>
</dbReference>
<protein>
    <submittedName>
        <fullName evidence="1">2'-5' RNA ligase family protein</fullName>
    </submittedName>
</protein>
<dbReference type="Proteomes" id="UP001499974">
    <property type="component" value="Unassembled WGS sequence"/>
</dbReference>
<dbReference type="Gene3D" id="3.90.1140.10">
    <property type="entry name" value="Cyclic phosphodiesterase"/>
    <property type="match status" value="1"/>
</dbReference>
<evidence type="ECO:0000313" key="1">
    <source>
        <dbReference type="EMBL" id="GAA4721381.1"/>
    </source>
</evidence>
<sequence length="189" mass="20287">MHEPTQTAVIIPVGAAEAAVSKHRIRLDLAASWGVPAHVTVVFPFLPPSEVDHDVVSRLAGVFAAASTFVCSFETCEWFGDDVLWLAPDRDQQFRDLTVRVVSEFPDYPPYGGQFDDVVPHLTVGESQYGTVAELRAAAADVSSQLPIAARIDHALLVAGTDRPGTWHTLARLPLGAASRASVVRSDCG</sequence>
<keyword evidence="1" id="KW-0436">Ligase</keyword>
<name>A0ABP8Y4F1_9ACTN</name>
<keyword evidence="2" id="KW-1185">Reference proteome</keyword>
<gene>
    <name evidence="1" type="ORF">GCM10023349_47220</name>
</gene>
<dbReference type="GO" id="GO:0016874">
    <property type="term" value="F:ligase activity"/>
    <property type="evidence" value="ECO:0007669"/>
    <property type="project" value="UniProtKB-KW"/>
</dbReference>
<organism evidence="1 2">
    <name type="scientific">Nocardioides conyzicola</name>
    <dbReference type="NCBI Taxonomy" id="1651781"/>
    <lineage>
        <taxon>Bacteria</taxon>
        <taxon>Bacillati</taxon>
        <taxon>Actinomycetota</taxon>
        <taxon>Actinomycetes</taxon>
        <taxon>Propionibacteriales</taxon>
        <taxon>Nocardioidaceae</taxon>
        <taxon>Nocardioides</taxon>
    </lineage>
</organism>
<comment type="caution">
    <text evidence="1">The sequence shown here is derived from an EMBL/GenBank/DDBJ whole genome shotgun (WGS) entry which is preliminary data.</text>
</comment>
<dbReference type="EMBL" id="BAABKM010000005">
    <property type="protein sequence ID" value="GAA4721381.1"/>
    <property type="molecule type" value="Genomic_DNA"/>
</dbReference>